<gene>
    <name evidence="1" type="ORF">SAMN05216463_103145</name>
</gene>
<dbReference type="EMBL" id="FRBD01000003">
    <property type="protein sequence ID" value="SHK43064.1"/>
    <property type="molecule type" value="Genomic_DNA"/>
</dbReference>
<dbReference type="AlphaFoldDB" id="A0A1M6SE51"/>
<dbReference type="RefSeq" id="WP_217653207.1">
    <property type="nucleotide sequence ID" value="NZ_FRBD01000003.1"/>
</dbReference>
<proteinExistence type="predicted"/>
<accession>A0A1M6SE51</accession>
<evidence type="ECO:0000313" key="2">
    <source>
        <dbReference type="Proteomes" id="UP000184130"/>
    </source>
</evidence>
<evidence type="ECO:0000313" key="1">
    <source>
        <dbReference type="EMBL" id="SHK43064.1"/>
    </source>
</evidence>
<name>A0A1M6SE51_XYLRU</name>
<organism evidence="1 2">
    <name type="scientific">Xylanibacter ruminicola</name>
    <name type="common">Prevotella ruminicola</name>
    <dbReference type="NCBI Taxonomy" id="839"/>
    <lineage>
        <taxon>Bacteria</taxon>
        <taxon>Pseudomonadati</taxon>
        <taxon>Bacteroidota</taxon>
        <taxon>Bacteroidia</taxon>
        <taxon>Bacteroidales</taxon>
        <taxon>Prevotellaceae</taxon>
        <taxon>Xylanibacter</taxon>
    </lineage>
</organism>
<reference evidence="1 2" key="1">
    <citation type="submission" date="2016-11" db="EMBL/GenBank/DDBJ databases">
        <authorList>
            <person name="Jaros S."/>
            <person name="Januszkiewicz K."/>
            <person name="Wedrychowicz H."/>
        </authorList>
    </citation>
    <scope>NUCLEOTIDE SEQUENCE [LARGE SCALE GENOMIC DNA]</scope>
    <source>
        <strain evidence="1 2">KHT3</strain>
    </source>
</reference>
<dbReference type="Proteomes" id="UP000184130">
    <property type="component" value="Unassembled WGS sequence"/>
</dbReference>
<protein>
    <submittedName>
        <fullName evidence="1">Uncharacterized protein</fullName>
    </submittedName>
</protein>
<sequence>MAEPDYDKLREMIARCQWTFAKTMPWAPHEYIVRGKCPLADEGFVYFVNMQREHGVKEHWGKYFHPYLYIDDSKYWTMGAPIEETIIINRAKVANK</sequence>